<dbReference type="Proteomes" id="UP000664859">
    <property type="component" value="Unassembled WGS sequence"/>
</dbReference>
<evidence type="ECO:0000313" key="2">
    <source>
        <dbReference type="EMBL" id="KAG5177844.1"/>
    </source>
</evidence>
<reference evidence="2" key="1">
    <citation type="submission" date="2021-02" db="EMBL/GenBank/DDBJ databases">
        <title>First Annotated Genome of the Yellow-green Alga Tribonema minus.</title>
        <authorList>
            <person name="Mahan K.M."/>
        </authorList>
    </citation>
    <scope>NUCLEOTIDE SEQUENCE</scope>
    <source>
        <strain evidence="2">UTEX B ZZ1240</strain>
    </source>
</reference>
<comment type="caution">
    <text evidence="2">The sequence shown here is derived from an EMBL/GenBank/DDBJ whole genome shotgun (WGS) entry which is preliminary data.</text>
</comment>
<gene>
    <name evidence="2" type="ORF">JKP88DRAFT_281658</name>
</gene>
<keyword evidence="3" id="KW-1185">Reference proteome</keyword>
<organism evidence="2 3">
    <name type="scientific">Tribonema minus</name>
    <dbReference type="NCBI Taxonomy" id="303371"/>
    <lineage>
        <taxon>Eukaryota</taxon>
        <taxon>Sar</taxon>
        <taxon>Stramenopiles</taxon>
        <taxon>Ochrophyta</taxon>
        <taxon>PX clade</taxon>
        <taxon>Xanthophyceae</taxon>
        <taxon>Tribonematales</taxon>
        <taxon>Tribonemataceae</taxon>
        <taxon>Tribonema</taxon>
    </lineage>
</organism>
<sequence length="774" mass="78735">MTDLQRGQVVVCPLPTSPLKALRLAKLLVDMGVRMRAAELSKHQRGAVIGLDAQQSASAPASSSPGGGAPRPPPNSKLGLVFASYAPVVEGLPSFDPKEVQEAIEEGGCITAPQAAQLSHFNVVASALTELCKPSVAYADGLVSAACYGGKDLLLVVMGINQRLGQVSDARGNGGGVVMDVLRPVVVGFNHRIGQVMHMINSGGAAQPAVRVAGARLRVMVDRVVRALRGGLLRRSGFNQVKLVSDAAFLHLLDGDEEGCLQLLLELLRMCHAAPGLMRFIPWRHNQHRAAAAATLTEAKLVSYHWAAALLLSAGLCKRYIEFARLYNALCMGGGLDQLPLDEAGKAALCRCKYVPAAATGKAALCRCKNDRCAAAHRVVAERAASGAAHVFLNYTLLSSATAAVMPAAAHAPISVVSCPMGVCAPPAAVMDEYTVEAAAAAAPGLAAAAAAPPIVPQLPRQTQARERHAAFAAAGPASGAVAPMAQSAANVVHRSPPSGLTHFGGSASSTGSQGSGYSSGGSGGGGAAIPVTWNTNLSAQAASGRSAAAAAAAAAAGADFVSADSDYAAARNVWSAASLSRSAVPGLRGEDSFGGGGGGAAAGSAPVGSGTVGDAAAARIHADWSAAVMHLPHGAPAPYVFSGGSAGSGASARSDEEELMAALAAELEADELNDLLQLSGGVAAPLPPELQWQQAWQQQQQQRVPEEPLHYEQQLLGASSFAGAQAAPFHQQPQPQPQHNAALAALAAASPALSDMDLATVLLSDNWLADECL</sequence>
<feature type="compositionally biased region" description="Gly residues" evidence="1">
    <location>
        <begin position="514"/>
        <end position="524"/>
    </location>
</feature>
<dbReference type="AlphaFoldDB" id="A0A835YVF5"/>
<name>A0A835YVF5_9STRA</name>
<feature type="region of interest" description="Disordered" evidence="1">
    <location>
        <begin position="54"/>
        <end position="73"/>
    </location>
</feature>
<protein>
    <submittedName>
        <fullName evidence="2">Uncharacterized protein</fullName>
    </submittedName>
</protein>
<proteinExistence type="predicted"/>
<evidence type="ECO:0000313" key="3">
    <source>
        <dbReference type="Proteomes" id="UP000664859"/>
    </source>
</evidence>
<dbReference type="EMBL" id="JAFCMP010000521">
    <property type="protein sequence ID" value="KAG5177844.1"/>
    <property type="molecule type" value="Genomic_DNA"/>
</dbReference>
<feature type="region of interest" description="Disordered" evidence="1">
    <location>
        <begin position="489"/>
        <end position="524"/>
    </location>
</feature>
<accession>A0A835YVF5</accession>
<evidence type="ECO:0000256" key="1">
    <source>
        <dbReference type="SAM" id="MobiDB-lite"/>
    </source>
</evidence>